<dbReference type="GO" id="GO:0006508">
    <property type="term" value="P:proteolysis"/>
    <property type="evidence" value="ECO:0007669"/>
    <property type="project" value="UniProtKB-KW"/>
</dbReference>
<evidence type="ECO:0000256" key="5">
    <source>
        <dbReference type="ARBA" id="ARBA00022801"/>
    </source>
</evidence>
<dbReference type="Proteomes" id="UP001596414">
    <property type="component" value="Unassembled WGS sequence"/>
</dbReference>
<feature type="transmembrane region" description="Helical" evidence="11">
    <location>
        <begin position="205"/>
        <end position="229"/>
    </location>
</feature>
<name>A0ABD5X3X8_9EURY</name>
<dbReference type="PANTHER" id="PTHR43221">
    <property type="entry name" value="PROTEASE HTPX"/>
    <property type="match status" value="1"/>
</dbReference>
<feature type="transmembrane region" description="Helical" evidence="11">
    <location>
        <begin position="159"/>
        <end position="185"/>
    </location>
</feature>
<dbReference type="GO" id="GO:0046872">
    <property type="term" value="F:metal ion binding"/>
    <property type="evidence" value="ECO:0007669"/>
    <property type="project" value="UniProtKB-KW"/>
</dbReference>
<reference evidence="13 14" key="1">
    <citation type="journal article" date="2014" name="Int. J. Syst. Evol. Microbiol.">
        <title>Complete genome sequence of Corynebacterium casei LMG S-19264T (=DSM 44701T), isolated from a smear-ripened cheese.</title>
        <authorList>
            <consortium name="US DOE Joint Genome Institute (JGI-PGF)"/>
            <person name="Walter F."/>
            <person name="Albersmeier A."/>
            <person name="Kalinowski J."/>
            <person name="Ruckert C."/>
        </authorList>
    </citation>
    <scope>NUCLEOTIDE SEQUENCE [LARGE SCALE GENOMIC DNA]</scope>
    <source>
        <strain evidence="13 14">CGMCC 4.7215</strain>
    </source>
</reference>
<protein>
    <submittedName>
        <fullName evidence="13">M48 family metallopeptidase</fullName>
        <ecNumber evidence="13">3.4.24.-</ecNumber>
    </submittedName>
</protein>
<organism evidence="13 14">
    <name type="scientific">Halovenus rubra</name>
    <dbReference type="NCBI Taxonomy" id="869890"/>
    <lineage>
        <taxon>Archaea</taxon>
        <taxon>Methanobacteriati</taxon>
        <taxon>Methanobacteriota</taxon>
        <taxon>Stenosarchaea group</taxon>
        <taxon>Halobacteria</taxon>
        <taxon>Halobacteriales</taxon>
        <taxon>Haloarculaceae</taxon>
        <taxon>Halovenus</taxon>
    </lineage>
</organism>
<sequence length="317" mass="35027">MSILMRTLMFFVGVTVLAVYAAVAVGWLVLVQWLFADPPTLTTLLGAFLIVVLGMGYVGYRFGTVRVVSSLDATRLSRDRVPELFYRIERLCAQSRVRQPELLVADLGVPNALSLGSPRQGVVVFDRRLFELLSIDELEGILAHELAHMERLDTFWNTLAVTAVRTLAGLVLVALLPVSIFLVGIDQGSAWIAGDPGRSRVGLAGYFQQAVLLGLGGLFFVFTLAFLAYSRRQEFAADSRATELTGNPAALARGLAKLHRVTNSRGGLLSMLYIHDDQRTNRDRLLSTHPPLQDRIDRLIDDTEISTQYDVATLQLR</sequence>
<proteinExistence type="inferred from homology"/>
<dbReference type="EC" id="3.4.24.-" evidence="13"/>
<evidence type="ECO:0000313" key="14">
    <source>
        <dbReference type="Proteomes" id="UP001596414"/>
    </source>
</evidence>
<keyword evidence="1" id="KW-1003">Cell membrane</keyword>
<dbReference type="PANTHER" id="PTHR43221:SF2">
    <property type="entry name" value="PROTEASE HTPX HOMOLOG"/>
    <property type="match status" value="1"/>
</dbReference>
<accession>A0ABD5X3X8</accession>
<dbReference type="Pfam" id="PF01435">
    <property type="entry name" value="Peptidase_M48"/>
    <property type="match status" value="1"/>
</dbReference>
<comment type="cofactor">
    <cofactor evidence="10">
        <name>Zn(2+)</name>
        <dbReference type="ChEBI" id="CHEBI:29105"/>
    </cofactor>
    <text evidence="10">Binds 1 zinc ion per subunit.</text>
</comment>
<feature type="transmembrane region" description="Helical" evidence="11">
    <location>
        <begin position="7"/>
        <end position="35"/>
    </location>
</feature>
<evidence type="ECO:0000256" key="11">
    <source>
        <dbReference type="SAM" id="Phobius"/>
    </source>
</evidence>
<dbReference type="AlphaFoldDB" id="A0ABD5X3X8"/>
<evidence type="ECO:0000256" key="9">
    <source>
        <dbReference type="ARBA" id="ARBA00023136"/>
    </source>
</evidence>
<dbReference type="Gene3D" id="3.30.2010.10">
    <property type="entry name" value="Metalloproteases ('zincins'), catalytic domain"/>
    <property type="match status" value="1"/>
</dbReference>
<feature type="domain" description="Peptidase M48" evidence="12">
    <location>
        <begin position="86"/>
        <end position="299"/>
    </location>
</feature>
<keyword evidence="4" id="KW-0479">Metal-binding</keyword>
<evidence type="ECO:0000256" key="6">
    <source>
        <dbReference type="ARBA" id="ARBA00022833"/>
    </source>
</evidence>
<comment type="similarity">
    <text evidence="10">Belongs to the peptidase M48 family.</text>
</comment>
<dbReference type="EMBL" id="JBHSZQ010000001">
    <property type="protein sequence ID" value="MFC7124692.1"/>
    <property type="molecule type" value="Genomic_DNA"/>
</dbReference>
<dbReference type="GO" id="GO:0008237">
    <property type="term" value="F:metallopeptidase activity"/>
    <property type="evidence" value="ECO:0007669"/>
    <property type="project" value="UniProtKB-KW"/>
</dbReference>
<feature type="transmembrane region" description="Helical" evidence="11">
    <location>
        <begin position="41"/>
        <end position="60"/>
    </location>
</feature>
<evidence type="ECO:0000313" key="13">
    <source>
        <dbReference type="EMBL" id="MFC7124692.1"/>
    </source>
</evidence>
<keyword evidence="3 11" id="KW-0812">Transmembrane</keyword>
<gene>
    <name evidence="13" type="ORF">ACFQJ7_01355</name>
</gene>
<comment type="caution">
    <text evidence="13">The sequence shown here is derived from an EMBL/GenBank/DDBJ whole genome shotgun (WGS) entry which is preliminary data.</text>
</comment>
<dbReference type="InterPro" id="IPR050083">
    <property type="entry name" value="HtpX_protease"/>
</dbReference>
<keyword evidence="9 11" id="KW-0472">Membrane</keyword>
<evidence type="ECO:0000256" key="7">
    <source>
        <dbReference type="ARBA" id="ARBA00022989"/>
    </source>
</evidence>
<dbReference type="RefSeq" id="WP_267637564.1">
    <property type="nucleotide sequence ID" value="NZ_JAODIY010000010.1"/>
</dbReference>
<keyword evidence="2 10" id="KW-0645">Protease</keyword>
<evidence type="ECO:0000256" key="8">
    <source>
        <dbReference type="ARBA" id="ARBA00023049"/>
    </source>
</evidence>
<evidence type="ECO:0000256" key="3">
    <source>
        <dbReference type="ARBA" id="ARBA00022692"/>
    </source>
</evidence>
<keyword evidence="6 10" id="KW-0862">Zinc</keyword>
<keyword evidence="5 10" id="KW-0378">Hydrolase</keyword>
<evidence type="ECO:0000256" key="4">
    <source>
        <dbReference type="ARBA" id="ARBA00022723"/>
    </source>
</evidence>
<evidence type="ECO:0000256" key="1">
    <source>
        <dbReference type="ARBA" id="ARBA00022475"/>
    </source>
</evidence>
<keyword evidence="7 11" id="KW-1133">Transmembrane helix</keyword>
<evidence type="ECO:0000256" key="10">
    <source>
        <dbReference type="RuleBase" id="RU003983"/>
    </source>
</evidence>
<dbReference type="InterPro" id="IPR001915">
    <property type="entry name" value="Peptidase_M48"/>
</dbReference>
<keyword evidence="8 10" id="KW-0482">Metalloprotease</keyword>
<evidence type="ECO:0000256" key="2">
    <source>
        <dbReference type="ARBA" id="ARBA00022670"/>
    </source>
</evidence>
<evidence type="ECO:0000259" key="12">
    <source>
        <dbReference type="Pfam" id="PF01435"/>
    </source>
</evidence>